<evidence type="ECO:0000313" key="2">
    <source>
        <dbReference type="EMBL" id="RBM01104.1"/>
    </source>
</evidence>
<feature type="transmembrane region" description="Helical" evidence="1">
    <location>
        <begin position="120"/>
        <end position="146"/>
    </location>
</feature>
<protein>
    <submittedName>
        <fullName evidence="2">ZIP family zinc transporter</fullName>
    </submittedName>
</protein>
<comment type="caution">
    <text evidence="2">The sequence shown here is derived from an EMBL/GenBank/DDBJ whole genome shotgun (WGS) entry which is preliminary data.</text>
</comment>
<dbReference type="RefSeq" id="WP_113607318.1">
    <property type="nucleotide sequence ID" value="NZ_POAF01000004.1"/>
</dbReference>
<feature type="transmembrane region" description="Helical" evidence="1">
    <location>
        <begin position="64"/>
        <end position="85"/>
    </location>
</feature>
<keyword evidence="1" id="KW-0472">Membrane</keyword>
<proteinExistence type="predicted"/>
<name>A0A365YGH2_9MICC</name>
<keyword evidence="1" id="KW-0812">Transmembrane</keyword>
<evidence type="ECO:0000256" key="1">
    <source>
        <dbReference type="SAM" id="Phobius"/>
    </source>
</evidence>
<evidence type="ECO:0000313" key="3">
    <source>
        <dbReference type="Proteomes" id="UP000252167"/>
    </source>
</evidence>
<keyword evidence="3" id="KW-1185">Reference proteome</keyword>
<reference evidence="2 3" key="1">
    <citation type="submission" date="2018-01" db="EMBL/GenBank/DDBJ databases">
        <title>Glutamicibacter soli strain NHPC-3 Whole genome sequence and assembly.</title>
        <authorList>
            <person name="Choudhury P."/>
            <person name="Gupta D."/>
            <person name="Sengupta K."/>
            <person name="Jawed A."/>
            <person name="Sultana N."/>
            <person name="Saha P."/>
        </authorList>
    </citation>
    <scope>NUCLEOTIDE SEQUENCE [LARGE SCALE GENOMIC DNA]</scope>
    <source>
        <strain evidence="2 3">NHPC-3</strain>
    </source>
</reference>
<accession>A0A365YGH2</accession>
<feature type="transmembrane region" description="Helical" evidence="1">
    <location>
        <begin position="33"/>
        <end position="52"/>
    </location>
</feature>
<feature type="transmembrane region" description="Helical" evidence="1">
    <location>
        <begin position="226"/>
        <end position="245"/>
    </location>
</feature>
<feature type="transmembrane region" description="Helical" evidence="1">
    <location>
        <begin position="194"/>
        <end position="214"/>
    </location>
</feature>
<feature type="transmembrane region" description="Helical" evidence="1">
    <location>
        <begin position="167"/>
        <end position="188"/>
    </location>
</feature>
<dbReference type="AlphaFoldDB" id="A0A365YGH2"/>
<sequence length="246" mass="24564">MFVSLQALLWGTVAGSALLIGAVAAWWLRIPRVWVCAVMAFGAGVLVSALSFELVLEAFTMGGLAATAAGVAAGALLYFGANALLAKRSRKRSRTQAGSSGSSSGSAIAVGALIDGIPESVALGLGLVAGASVNPTMLIAIFVSNIPEGLASSADMKASGRSSRSIFALWGSIVLASGLAAFIGAIALEGMPAEVLAFTTAVAAGGILTMIADTMIPEAYAVDHDYTGLLVTAGFLSAFSLHALGG</sequence>
<dbReference type="Proteomes" id="UP000252167">
    <property type="component" value="Unassembled WGS sequence"/>
</dbReference>
<gene>
    <name evidence="2" type="ORF">C1H84_09965</name>
</gene>
<dbReference type="EMBL" id="POAF01000004">
    <property type="protein sequence ID" value="RBM01104.1"/>
    <property type="molecule type" value="Genomic_DNA"/>
</dbReference>
<organism evidence="2 3">
    <name type="scientific">Glutamicibacter soli</name>
    <dbReference type="NCBI Taxonomy" id="453836"/>
    <lineage>
        <taxon>Bacteria</taxon>
        <taxon>Bacillati</taxon>
        <taxon>Actinomycetota</taxon>
        <taxon>Actinomycetes</taxon>
        <taxon>Micrococcales</taxon>
        <taxon>Micrococcaceae</taxon>
        <taxon>Glutamicibacter</taxon>
    </lineage>
</organism>
<feature type="transmembrane region" description="Helical" evidence="1">
    <location>
        <begin position="6"/>
        <end position="28"/>
    </location>
</feature>
<keyword evidence="1" id="KW-1133">Transmembrane helix</keyword>